<evidence type="ECO:0000256" key="4">
    <source>
        <dbReference type="ARBA" id="ARBA00043952"/>
    </source>
</evidence>
<dbReference type="InterPro" id="IPR023318">
    <property type="entry name" value="Ub_act_enz_dom_a_sf"/>
</dbReference>
<keyword evidence="1" id="KW-0547">Nucleotide-binding</keyword>
<protein>
    <submittedName>
        <fullName evidence="5">Repeat in ubiquitin-activating protein-domain-containing protein</fullName>
    </submittedName>
</protein>
<sequence length="147" mass="16491">KSYLLNEIFGTSEDKSAFDYSTDADNAKEIEELKRESEALRKIRELTLEENLIVFNDSLDRLSKRVLESKTAGQDAVITFNKDDEDTLDFVAASTNIRFTLFGIDRKLKFSIKQIAGNIIPTIATTDAIIASLYVLEAVKVITGQYS</sequence>
<dbReference type="GO" id="GO:0005524">
    <property type="term" value="F:ATP binding"/>
    <property type="evidence" value="ECO:0007669"/>
    <property type="project" value="UniProtKB-KW"/>
</dbReference>
<evidence type="ECO:0000256" key="2">
    <source>
        <dbReference type="ARBA" id="ARBA00022786"/>
    </source>
</evidence>
<dbReference type="EMBL" id="MU863999">
    <property type="protein sequence ID" value="KAK4195876.1"/>
    <property type="molecule type" value="Genomic_DNA"/>
</dbReference>
<gene>
    <name evidence="5" type="ORF">QBC40DRAFT_314907</name>
</gene>
<accession>A0AAN7AP14</accession>
<dbReference type="Gene3D" id="1.10.10.520">
    <property type="entry name" value="Ubiquitin activating enzymes (Uba3). Chain: B, domain 2"/>
    <property type="match status" value="1"/>
</dbReference>
<evidence type="ECO:0000256" key="3">
    <source>
        <dbReference type="ARBA" id="ARBA00022840"/>
    </source>
</evidence>
<organism evidence="5 6">
    <name type="scientific">Triangularia verruculosa</name>
    <dbReference type="NCBI Taxonomy" id="2587418"/>
    <lineage>
        <taxon>Eukaryota</taxon>
        <taxon>Fungi</taxon>
        <taxon>Dikarya</taxon>
        <taxon>Ascomycota</taxon>
        <taxon>Pezizomycotina</taxon>
        <taxon>Sordariomycetes</taxon>
        <taxon>Sordariomycetidae</taxon>
        <taxon>Sordariales</taxon>
        <taxon>Podosporaceae</taxon>
        <taxon>Triangularia</taxon>
    </lineage>
</organism>
<evidence type="ECO:0000313" key="6">
    <source>
        <dbReference type="Proteomes" id="UP001303160"/>
    </source>
</evidence>
<dbReference type="InterPro" id="IPR035985">
    <property type="entry name" value="Ubiquitin-activating_enz"/>
</dbReference>
<evidence type="ECO:0000256" key="1">
    <source>
        <dbReference type="ARBA" id="ARBA00022741"/>
    </source>
</evidence>
<evidence type="ECO:0000313" key="5">
    <source>
        <dbReference type="EMBL" id="KAK4195876.1"/>
    </source>
</evidence>
<keyword evidence="2" id="KW-0833">Ubl conjugation pathway</keyword>
<comment type="caution">
    <text evidence="5">The sequence shown here is derived from an EMBL/GenBank/DDBJ whole genome shotgun (WGS) entry which is preliminary data.</text>
</comment>
<name>A0AAN7AP14_9PEZI</name>
<dbReference type="SUPFAM" id="SSF69572">
    <property type="entry name" value="Activating enzymes of the ubiquitin-like proteins"/>
    <property type="match status" value="1"/>
</dbReference>
<dbReference type="AlphaFoldDB" id="A0AAN7AP14"/>
<reference evidence="5" key="2">
    <citation type="submission" date="2023-05" db="EMBL/GenBank/DDBJ databases">
        <authorList>
            <consortium name="Lawrence Berkeley National Laboratory"/>
            <person name="Steindorff A."/>
            <person name="Hensen N."/>
            <person name="Bonometti L."/>
            <person name="Westerberg I."/>
            <person name="Brannstrom I.O."/>
            <person name="Guillou S."/>
            <person name="Cros-Aarteil S."/>
            <person name="Calhoun S."/>
            <person name="Haridas S."/>
            <person name="Kuo A."/>
            <person name="Mondo S."/>
            <person name="Pangilinan J."/>
            <person name="Riley R."/>
            <person name="Labutti K."/>
            <person name="Andreopoulos B."/>
            <person name="Lipzen A."/>
            <person name="Chen C."/>
            <person name="Yanf M."/>
            <person name="Daum C."/>
            <person name="Ng V."/>
            <person name="Clum A."/>
            <person name="Ohm R."/>
            <person name="Martin F."/>
            <person name="Silar P."/>
            <person name="Natvig D."/>
            <person name="Lalanne C."/>
            <person name="Gautier V."/>
            <person name="Ament-Velasquez S.L."/>
            <person name="Kruys A."/>
            <person name="Hutchinson M.I."/>
            <person name="Powell A.J."/>
            <person name="Barry K."/>
            <person name="Miller A.N."/>
            <person name="Grigoriev I.V."/>
            <person name="Debuchy R."/>
            <person name="Gladieux P."/>
            <person name="Thoren M.H."/>
            <person name="Johannesson H."/>
        </authorList>
    </citation>
    <scope>NUCLEOTIDE SEQUENCE</scope>
    <source>
        <strain evidence="5">CBS 315.58</strain>
    </source>
</reference>
<proteinExistence type="predicted"/>
<keyword evidence="3" id="KW-0067">ATP-binding</keyword>
<feature type="non-terminal residue" evidence="5">
    <location>
        <position position="1"/>
    </location>
</feature>
<comment type="pathway">
    <text evidence="4">Protein modification.</text>
</comment>
<reference evidence="5" key="1">
    <citation type="journal article" date="2023" name="Mol. Phylogenet. Evol.">
        <title>Genome-scale phylogeny and comparative genomics of the fungal order Sordariales.</title>
        <authorList>
            <person name="Hensen N."/>
            <person name="Bonometti L."/>
            <person name="Westerberg I."/>
            <person name="Brannstrom I.O."/>
            <person name="Guillou S."/>
            <person name="Cros-Aarteil S."/>
            <person name="Calhoun S."/>
            <person name="Haridas S."/>
            <person name="Kuo A."/>
            <person name="Mondo S."/>
            <person name="Pangilinan J."/>
            <person name="Riley R."/>
            <person name="LaButti K."/>
            <person name="Andreopoulos B."/>
            <person name="Lipzen A."/>
            <person name="Chen C."/>
            <person name="Yan M."/>
            <person name="Daum C."/>
            <person name="Ng V."/>
            <person name="Clum A."/>
            <person name="Steindorff A."/>
            <person name="Ohm R.A."/>
            <person name="Martin F."/>
            <person name="Silar P."/>
            <person name="Natvig D.O."/>
            <person name="Lalanne C."/>
            <person name="Gautier V."/>
            <person name="Ament-Velasquez S.L."/>
            <person name="Kruys A."/>
            <person name="Hutchinson M.I."/>
            <person name="Powell A.J."/>
            <person name="Barry K."/>
            <person name="Miller A.N."/>
            <person name="Grigoriev I.V."/>
            <person name="Debuchy R."/>
            <person name="Gladieux P."/>
            <person name="Hiltunen Thoren M."/>
            <person name="Johannesson H."/>
        </authorList>
    </citation>
    <scope>NUCLEOTIDE SEQUENCE</scope>
    <source>
        <strain evidence="5">CBS 315.58</strain>
    </source>
</reference>
<dbReference type="GO" id="GO:0008641">
    <property type="term" value="F:ubiquitin-like modifier activating enzyme activity"/>
    <property type="evidence" value="ECO:0007669"/>
    <property type="project" value="InterPro"/>
</dbReference>
<keyword evidence="6" id="KW-1185">Reference proteome</keyword>
<dbReference type="Proteomes" id="UP001303160">
    <property type="component" value="Unassembled WGS sequence"/>
</dbReference>